<dbReference type="RefSeq" id="XP_009219018.1">
    <property type="nucleotide sequence ID" value="XM_009220754.1"/>
</dbReference>
<dbReference type="VEuPathDB" id="FungiDB:GGTG_02976"/>
<evidence type="ECO:0000313" key="4">
    <source>
        <dbReference type="Proteomes" id="UP000006039"/>
    </source>
</evidence>
<dbReference type="HOGENOM" id="CLU_1107203_0_0_1"/>
<dbReference type="OrthoDB" id="6499973at2759"/>
<evidence type="ECO:0000313" key="2">
    <source>
        <dbReference type="EMBL" id="EJT77873.1"/>
    </source>
</evidence>
<keyword evidence="4" id="KW-1185">Reference proteome</keyword>
<evidence type="ECO:0000256" key="1">
    <source>
        <dbReference type="SAM" id="MobiDB-lite"/>
    </source>
</evidence>
<reference evidence="4" key="1">
    <citation type="submission" date="2010-07" db="EMBL/GenBank/DDBJ databases">
        <title>The genome sequence of Gaeumannomyces graminis var. tritici strain R3-111a-1.</title>
        <authorList>
            <consortium name="The Broad Institute Genome Sequencing Platform"/>
            <person name="Ma L.-J."/>
            <person name="Dead R."/>
            <person name="Young S."/>
            <person name="Zeng Q."/>
            <person name="Koehrsen M."/>
            <person name="Alvarado L."/>
            <person name="Berlin A."/>
            <person name="Chapman S.B."/>
            <person name="Chen Z."/>
            <person name="Freedman E."/>
            <person name="Gellesch M."/>
            <person name="Goldberg J."/>
            <person name="Griggs A."/>
            <person name="Gujja S."/>
            <person name="Heilman E.R."/>
            <person name="Heiman D."/>
            <person name="Hepburn T."/>
            <person name="Howarth C."/>
            <person name="Jen D."/>
            <person name="Larson L."/>
            <person name="Mehta T."/>
            <person name="Neiman D."/>
            <person name="Pearson M."/>
            <person name="Roberts A."/>
            <person name="Saif S."/>
            <person name="Shea T."/>
            <person name="Shenoy N."/>
            <person name="Sisk P."/>
            <person name="Stolte C."/>
            <person name="Sykes S."/>
            <person name="Walk T."/>
            <person name="White J."/>
            <person name="Yandava C."/>
            <person name="Haas B."/>
            <person name="Nusbaum C."/>
            <person name="Birren B."/>
        </authorList>
    </citation>
    <scope>NUCLEOTIDE SEQUENCE [LARGE SCALE GENOMIC DNA]</scope>
    <source>
        <strain evidence="4">R3-111a-1</strain>
    </source>
</reference>
<reference evidence="3" key="5">
    <citation type="submission" date="2018-04" db="UniProtKB">
        <authorList>
            <consortium name="EnsemblFungi"/>
        </authorList>
    </citation>
    <scope>IDENTIFICATION</scope>
    <source>
        <strain evidence="3">R3-111a-1</strain>
    </source>
</reference>
<feature type="compositionally biased region" description="Polar residues" evidence="1">
    <location>
        <begin position="138"/>
        <end position="156"/>
    </location>
</feature>
<feature type="region of interest" description="Disordered" evidence="1">
    <location>
        <begin position="136"/>
        <end position="164"/>
    </location>
</feature>
<protein>
    <submittedName>
        <fullName evidence="2 3">Uncharacterized protein</fullName>
    </submittedName>
</protein>
<dbReference type="AlphaFoldDB" id="J3NNX0"/>
<reference evidence="3" key="4">
    <citation type="journal article" date="2015" name="G3 (Bethesda)">
        <title>Genome sequences of three phytopathogenic species of the Magnaporthaceae family of fungi.</title>
        <authorList>
            <person name="Okagaki L.H."/>
            <person name="Nunes C.C."/>
            <person name="Sailsbery J."/>
            <person name="Clay B."/>
            <person name="Brown D."/>
            <person name="John T."/>
            <person name="Oh Y."/>
            <person name="Young N."/>
            <person name="Fitzgerald M."/>
            <person name="Haas B.J."/>
            <person name="Zeng Q."/>
            <person name="Young S."/>
            <person name="Adiconis X."/>
            <person name="Fan L."/>
            <person name="Levin J.Z."/>
            <person name="Mitchell T.K."/>
            <person name="Okubara P.A."/>
            <person name="Farman M.L."/>
            <person name="Kohn L.M."/>
            <person name="Birren B."/>
            <person name="Ma L.-J."/>
            <person name="Dean R.A."/>
        </authorList>
    </citation>
    <scope>NUCLEOTIDE SEQUENCE</scope>
    <source>
        <strain evidence="3">R3-111a-1</strain>
    </source>
</reference>
<accession>J3NNX0</accession>
<reference evidence="2" key="3">
    <citation type="submission" date="2010-09" db="EMBL/GenBank/DDBJ databases">
        <title>Annotation of Gaeumannomyces graminis var. tritici R3-111a-1.</title>
        <authorList>
            <consortium name="The Broad Institute Genome Sequencing Platform"/>
            <person name="Ma L.-J."/>
            <person name="Dead R."/>
            <person name="Young S.K."/>
            <person name="Zeng Q."/>
            <person name="Gargeya S."/>
            <person name="Fitzgerald M."/>
            <person name="Haas B."/>
            <person name="Abouelleil A."/>
            <person name="Alvarado L."/>
            <person name="Arachchi H.M."/>
            <person name="Berlin A."/>
            <person name="Brown A."/>
            <person name="Chapman S.B."/>
            <person name="Chen Z."/>
            <person name="Dunbar C."/>
            <person name="Freedman E."/>
            <person name="Gearin G."/>
            <person name="Gellesch M."/>
            <person name="Goldberg J."/>
            <person name="Griggs A."/>
            <person name="Gujja S."/>
            <person name="Heiman D."/>
            <person name="Howarth C."/>
            <person name="Larson L."/>
            <person name="Lui A."/>
            <person name="MacDonald P.J.P."/>
            <person name="Mehta T."/>
            <person name="Montmayeur A."/>
            <person name="Murphy C."/>
            <person name="Neiman D."/>
            <person name="Pearson M."/>
            <person name="Priest M."/>
            <person name="Roberts A."/>
            <person name="Saif S."/>
            <person name="Shea T."/>
            <person name="Shenoy N."/>
            <person name="Sisk P."/>
            <person name="Stolte C."/>
            <person name="Sykes S."/>
            <person name="Yandava C."/>
            <person name="Wortman J."/>
            <person name="Nusbaum C."/>
            <person name="Birren B."/>
        </authorList>
    </citation>
    <scope>NUCLEOTIDE SEQUENCE</scope>
    <source>
        <strain evidence="2">R3-111a-1</strain>
    </source>
</reference>
<dbReference type="EnsemblFungi" id="EJT77873">
    <property type="protein sequence ID" value="EJT77873"/>
    <property type="gene ID" value="GGTG_02976"/>
</dbReference>
<evidence type="ECO:0000313" key="3">
    <source>
        <dbReference type="EnsemblFungi" id="EJT77873"/>
    </source>
</evidence>
<reference evidence="2" key="2">
    <citation type="submission" date="2010-07" db="EMBL/GenBank/DDBJ databases">
        <authorList>
            <consortium name="The Broad Institute Genome Sequencing Platform"/>
            <consortium name="Broad Institute Genome Sequencing Center for Infectious Disease"/>
            <person name="Ma L.-J."/>
            <person name="Dead R."/>
            <person name="Young S."/>
            <person name="Zeng Q."/>
            <person name="Koehrsen M."/>
            <person name="Alvarado L."/>
            <person name="Berlin A."/>
            <person name="Chapman S.B."/>
            <person name="Chen Z."/>
            <person name="Freedman E."/>
            <person name="Gellesch M."/>
            <person name="Goldberg J."/>
            <person name="Griggs A."/>
            <person name="Gujja S."/>
            <person name="Heilman E.R."/>
            <person name="Heiman D."/>
            <person name="Hepburn T."/>
            <person name="Howarth C."/>
            <person name="Jen D."/>
            <person name="Larson L."/>
            <person name="Mehta T."/>
            <person name="Neiman D."/>
            <person name="Pearson M."/>
            <person name="Roberts A."/>
            <person name="Saif S."/>
            <person name="Shea T."/>
            <person name="Shenoy N."/>
            <person name="Sisk P."/>
            <person name="Stolte C."/>
            <person name="Sykes S."/>
            <person name="Walk T."/>
            <person name="White J."/>
            <person name="Yandava C."/>
            <person name="Haas B."/>
            <person name="Nusbaum C."/>
            <person name="Birren B."/>
        </authorList>
    </citation>
    <scope>NUCLEOTIDE SEQUENCE</scope>
    <source>
        <strain evidence="2">R3-111a-1</strain>
    </source>
</reference>
<proteinExistence type="predicted"/>
<dbReference type="GeneID" id="20343434"/>
<sequence length="251" mass="28844">MSFPNIERAEPTGRCAFSLFNQVPQANRPGDTRRRFWTRWIPEFVSSGSSCTKCESHECWGYTMVRTSHHDDAKFARAVEAVRRPALVLIELDRDEGGGEDDSQVDETICVEITTDQPIVRERLQDPYRAMSWHVATTARSSRTETPSRAPTSQSRGYYRSAQGERESDLRGLCFVLMDRETIDHLAAAPTEGDMALMTWAERARVAWDHWIKVVSTTPEYDEEGNEADAVWDYFLARRRIRVLDFVDVFL</sequence>
<dbReference type="Proteomes" id="UP000006039">
    <property type="component" value="Unassembled WGS sequence"/>
</dbReference>
<name>J3NNX0_GAET3</name>
<dbReference type="EMBL" id="GL385396">
    <property type="protein sequence ID" value="EJT77873.1"/>
    <property type="molecule type" value="Genomic_DNA"/>
</dbReference>
<organism evidence="2">
    <name type="scientific">Gaeumannomyces tritici (strain R3-111a-1)</name>
    <name type="common">Wheat and barley take-all root rot fungus</name>
    <name type="synonym">Gaeumannomyces graminis var. tritici</name>
    <dbReference type="NCBI Taxonomy" id="644352"/>
    <lineage>
        <taxon>Eukaryota</taxon>
        <taxon>Fungi</taxon>
        <taxon>Dikarya</taxon>
        <taxon>Ascomycota</taxon>
        <taxon>Pezizomycotina</taxon>
        <taxon>Sordariomycetes</taxon>
        <taxon>Sordariomycetidae</taxon>
        <taxon>Magnaporthales</taxon>
        <taxon>Magnaporthaceae</taxon>
        <taxon>Gaeumannomyces</taxon>
    </lineage>
</organism>
<gene>
    <name evidence="3" type="primary">20343434</name>
    <name evidence="2" type="ORF">GGTG_02976</name>
</gene>